<evidence type="ECO:0000313" key="3">
    <source>
        <dbReference type="Proteomes" id="UP001147760"/>
    </source>
</evidence>
<evidence type="ECO:0000313" key="2">
    <source>
        <dbReference type="EMBL" id="KAJ5465461.1"/>
    </source>
</evidence>
<reference evidence="2" key="2">
    <citation type="journal article" date="2023" name="IMA Fungus">
        <title>Comparative genomic study of the Penicillium genus elucidates a diverse pangenome and 15 lateral gene transfer events.</title>
        <authorList>
            <person name="Petersen C."/>
            <person name="Sorensen T."/>
            <person name="Nielsen M.R."/>
            <person name="Sondergaard T.E."/>
            <person name="Sorensen J.L."/>
            <person name="Fitzpatrick D.A."/>
            <person name="Frisvad J.C."/>
            <person name="Nielsen K.L."/>
        </authorList>
    </citation>
    <scope>NUCLEOTIDE SEQUENCE</scope>
    <source>
        <strain evidence="2">IBT 17660</strain>
    </source>
</reference>
<feature type="region of interest" description="Disordered" evidence="1">
    <location>
        <begin position="67"/>
        <end position="92"/>
    </location>
</feature>
<feature type="compositionally biased region" description="Basic and acidic residues" evidence="1">
    <location>
        <begin position="9"/>
        <end position="20"/>
    </location>
</feature>
<keyword evidence="3" id="KW-1185">Reference proteome</keyword>
<name>A0A9X0BI66_9EURO</name>
<dbReference type="Proteomes" id="UP001147760">
    <property type="component" value="Unassembled WGS sequence"/>
</dbReference>
<gene>
    <name evidence="2" type="ORF">N7530_009248</name>
</gene>
<comment type="caution">
    <text evidence="2">The sequence shown here is derived from an EMBL/GenBank/DDBJ whole genome shotgun (WGS) entry which is preliminary data.</text>
</comment>
<evidence type="ECO:0000256" key="1">
    <source>
        <dbReference type="SAM" id="MobiDB-lite"/>
    </source>
</evidence>
<dbReference type="EMBL" id="JAPWDO010000006">
    <property type="protein sequence ID" value="KAJ5465461.1"/>
    <property type="molecule type" value="Genomic_DNA"/>
</dbReference>
<dbReference type="AlphaFoldDB" id="A0A9X0BI66"/>
<organism evidence="2 3">
    <name type="scientific">Penicillium desertorum</name>
    <dbReference type="NCBI Taxonomy" id="1303715"/>
    <lineage>
        <taxon>Eukaryota</taxon>
        <taxon>Fungi</taxon>
        <taxon>Dikarya</taxon>
        <taxon>Ascomycota</taxon>
        <taxon>Pezizomycotina</taxon>
        <taxon>Eurotiomycetes</taxon>
        <taxon>Eurotiomycetidae</taxon>
        <taxon>Eurotiales</taxon>
        <taxon>Aspergillaceae</taxon>
        <taxon>Penicillium</taxon>
    </lineage>
</organism>
<protein>
    <submittedName>
        <fullName evidence="2">Uncharacterized protein</fullName>
    </submittedName>
</protein>
<feature type="compositionally biased region" description="Polar residues" evidence="1">
    <location>
        <begin position="21"/>
        <end position="44"/>
    </location>
</feature>
<accession>A0A9X0BI66</accession>
<sequence length="92" mass="9932">MSRTTSHQLDPKPWSKDPRSETANSVRTSSTNALNATQNSATSYTMSKITSTGLTHDWDFRFLKTAPLAGAPGSSGRANRASGKFPRPPSHL</sequence>
<feature type="region of interest" description="Disordered" evidence="1">
    <location>
        <begin position="1"/>
        <end position="44"/>
    </location>
</feature>
<proteinExistence type="predicted"/>
<reference evidence="2" key="1">
    <citation type="submission" date="2022-12" db="EMBL/GenBank/DDBJ databases">
        <authorList>
            <person name="Petersen C."/>
        </authorList>
    </citation>
    <scope>NUCLEOTIDE SEQUENCE</scope>
    <source>
        <strain evidence="2">IBT 17660</strain>
    </source>
</reference>